<keyword evidence="1" id="KW-0802">TPR repeat</keyword>
<name>A0A430A7Z3_9ENTE</name>
<evidence type="ECO:0000313" key="3">
    <source>
        <dbReference type="Proteomes" id="UP000287101"/>
    </source>
</evidence>
<feature type="repeat" description="TPR" evidence="1">
    <location>
        <begin position="11"/>
        <end position="44"/>
    </location>
</feature>
<dbReference type="EMBL" id="NGJY01000002">
    <property type="protein sequence ID" value="RSU03228.1"/>
    <property type="molecule type" value="Genomic_DNA"/>
</dbReference>
<sequence>MGDRIEFPKNFEGYMTMAKDAEETGKKDEALTLYEEAYNLQPDFEANTKIVNLLMAEGKFQEALGICEEMLQGYFEEDELFETYIKLLLGNQEFIKSRKMIKKNRTRIANEDELLRLVSTSEEQYSMFNPDKITAYKAEGRDIKVQPFYQQMGTLKLLEKLPKADYIDVVKELLINDELPLLLRQSLLESVVAICAAEEYEIITIFGEQCTVDISELTAPGEQATYLQAKELLSKQLEEYEEVFQTQMMEELRVNFSVMYPFADAWITDVSLWVKQLLASYLEVEFTEEEQTSEAFDKNKELLELIQKELVKIMQ</sequence>
<dbReference type="InterPro" id="IPR019734">
    <property type="entry name" value="TPR_rpt"/>
</dbReference>
<evidence type="ECO:0000256" key="1">
    <source>
        <dbReference type="PROSITE-ProRule" id="PRU00339"/>
    </source>
</evidence>
<dbReference type="InterPro" id="IPR011990">
    <property type="entry name" value="TPR-like_helical_dom_sf"/>
</dbReference>
<dbReference type="SUPFAM" id="SSF48452">
    <property type="entry name" value="TPR-like"/>
    <property type="match status" value="1"/>
</dbReference>
<protein>
    <submittedName>
        <fullName evidence="2">Uncharacterized protein</fullName>
    </submittedName>
</protein>
<proteinExistence type="predicted"/>
<evidence type="ECO:0000313" key="2">
    <source>
        <dbReference type="EMBL" id="RSU03228.1"/>
    </source>
</evidence>
<dbReference type="Gene3D" id="1.25.40.10">
    <property type="entry name" value="Tetratricopeptide repeat domain"/>
    <property type="match status" value="1"/>
</dbReference>
<reference evidence="2 3" key="1">
    <citation type="submission" date="2017-05" db="EMBL/GenBank/DDBJ databases">
        <title>Vagococcus spp. assemblies.</title>
        <authorList>
            <person name="Gulvik C.A."/>
        </authorList>
    </citation>
    <scope>NUCLEOTIDE SEQUENCE [LARGE SCALE GENOMIC DNA]</scope>
    <source>
        <strain evidence="2 3">CCUG 41755</strain>
    </source>
</reference>
<dbReference type="AlphaFoldDB" id="A0A430A7Z3"/>
<dbReference type="OrthoDB" id="1655898at2"/>
<gene>
    <name evidence="2" type="ORF">CBF31_05790</name>
</gene>
<accession>A0A430A7Z3</accession>
<organism evidence="2 3">
    <name type="scientific">Vagococcus fessus</name>
    <dbReference type="NCBI Taxonomy" id="120370"/>
    <lineage>
        <taxon>Bacteria</taxon>
        <taxon>Bacillati</taxon>
        <taxon>Bacillota</taxon>
        <taxon>Bacilli</taxon>
        <taxon>Lactobacillales</taxon>
        <taxon>Enterococcaceae</taxon>
        <taxon>Vagococcus</taxon>
    </lineage>
</organism>
<dbReference type="RefSeq" id="WP_126831439.1">
    <property type="nucleotide sequence ID" value="NZ_CBCRYB010000010.1"/>
</dbReference>
<keyword evidence="3" id="KW-1185">Reference proteome</keyword>
<comment type="caution">
    <text evidence="2">The sequence shown here is derived from an EMBL/GenBank/DDBJ whole genome shotgun (WGS) entry which is preliminary data.</text>
</comment>
<dbReference type="Proteomes" id="UP000287101">
    <property type="component" value="Unassembled WGS sequence"/>
</dbReference>
<dbReference type="PROSITE" id="PS50005">
    <property type="entry name" value="TPR"/>
    <property type="match status" value="1"/>
</dbReference>